<protein>
    <recommendedName>
        <fullName evidence="1">SCP domain-containing protein</fullName>
    </recommendedName>
</protein>
<accession>A0A7R9AJJ1</accession>
<reference evidence="2" key="1">
    <citation type="submission" date="2020-11" db="EMBL/GenBank/DDBJ databases">
        <authorList>
            <person name="Tran Van P."/>
        </authorList>
    </citation>
    <scope>NUCLEOTIDE SEQUENCE</scope>
</reference>
<dbReference type="InterPro" id="IPR035940">
    <property type="entry name" value="CAP_sf"/>
</dbReference>
<proteinExistence type="predicted"/>
<feature type="domain" description="SCP" evidence="1">
    <location>
        <begin position="2"/>
        <end position="110"/>
    </location>
</feature>
<dbReference type="InterPro" id="IPR001283">
    <property type="entry name" value="CRISP-related"/>
</dbReference>
<evidence type="ECO:0000313" key="2">
    <source>
        <dbReference type="EMBL" id="CAD7255435.1"/>
    </source>
</evidence>
<dbReference type="EMBL" id="LR926773">
    <property type="protein sequence ID" value="CAD7255435.1"/>
    <property type="molecule type" value="Genomic_DNA"/>
</dbReference>
<feature type="non-terminal residue" evidence="2">
    <location>
        <position position="1"/>
    </location>
</feature>
<name>A0A7R9AJJ1_9CRUS</name>
<dbReference type="Proteomes" id="UP000677054">
    <property type="component" value="Unassembled WGS sequence"/>
</dbReference>
<dbReference type="Pfam" id="PF00188">
    <property type="entry name" value="CAP"/>
    <property type="match status" value="1"/>
</dbReference>
<dbReference type="OrthoDB" id="337038at2759"/>
<dbReference type="AlphaFoldDB" id="A0A7R9AJJ1"/>
<dbReference type="EMBL" id="CAJPEV010027255">
    <property type="protein sequence ID" value="CAG0908807.1"/>
    <property type="molecule type" value="Genomic_DNA"/>
</dbReference>
<dbReference type="PANTHER" id="PTHR10334">
    <property type="entry name" value="CYSTEINE-RICH SECRETORY PROTEIN-RELATED"/>
    <property type="match status" value="1"/>
</dbReference>
<organism evidence="2">
    <name type="scientific">Darwinula stevensoni</name>
    <dbReference type="NCBI Taxonomy" id="69355"/>
    <lineage>
        <taxon>Eukaryota</taxon>
        <taxon>Metazoa</taxon>
        <taxon>Ecdysozoa</taxon>
        <taxon>Arthropoda</taxon>
        <taxon>Crustacea</taxon>
        <taxon>Oligostraca</taxon>
        <taxon>Ostracoda</taxon>
        <taxon>Podocopa</taxon>
        <taxon>Podocopida</taxon>
        <taxon>Darwinulocopina</taxon>
        <taxon>Darwinuloidea</taxon>
        <taxon>Darwinulidae</taxon>
        <taxon>Darwinula</taxon>
    </lineage>
</organism>
<dbReference type="SUPFAM" id="SSF55797">
    <property type="entry name" value="PR-1-like"/>
    <property type="match status" value="1"/>
</dbReference>
<dbReference type="Gene3D" id="3.40.33.10">
    <property type="entry name" value="CAP"/>
    <property type="match status" value="1"/>
</dbReference>
<dbReference type="InterPro" id="IPR014044">
    <property type="entry name" value="CAP_dom"/>
</dbReference>
<dbReference type="PRINTS" id="PR00837">
    <property type="entry name" value="V5TPXLIKE"/>
</dbReference>
<evidence type="ECO:0000259" key="1">
    <source>
        <dbReference type="SMART" id="SM00198"/>
    </source>
</evidence>
<gene>
    <name evidence="2" type="ORF">DSTB1V02_LOCUS15180</name>
</gene>
<sequence>LCKESQDWASQLAAHDIGMQHQTEERYGVNLYCAQVTLHPVVAKTVVDFWYSKLSAFDFHNQEESPTSAGSGTQVVWKRTQHLGVGKAITRDGKNCYVVAYYDPPGNVRGKYGANVFPA</sequence>
<dbReference type="SMART" id="SM00198">
    <property type="entry name" value="SCP"/>
    <property type="match status" value="1"/>
</dbReference>
<keyword evidence="3" id="KW-1185">Reference proteome</keyword>
<evidence type="ECO:0000313" key="3">
    <source>
        <dbReference type="Proteomes" id="UP000677054"/>
    </source>
</evidence>